<keyword evidence="10" id="KW-1185">Reference proteome</keyword>
<dbReference type="SUPFAM" id="SSF53067">
    <property type="entry name" value="Actin-like ATPase domain"/>
    <property type="match status" value="2"/>
</dbReference>
<evidence type="ECO:0000256" key="7">
    <source>
        <dbReference type="SAM" id="MobiDB-lite"/>
    </source>
</evidence>
<dbReference type="Gene3D" id="3.30.420.40">
    <property type="match status" value="2"/>
</dbReference>
<comment type="similarity">
    <text evidence="5 6">Belongs to the FtsA/MreB family.</text>
</comment>
<evidence type="ECO:0000256" key="4">
    <source>
        <dbReference type="ARBA" id="ARBA00023306"/>
    </source>
</evidence>
<dbReference type="EMBL" id="JAUSUQ010000006">
    <property type="protein sequence ID" value="MDQ0339228.1"/>
    <property type="molecule type" value="Genomic_DNA"/>
</dbReference>
<dbReference type="Pfam" id="PF14450">
    <property type="entry name" value="FtsA"/>
    <property type="match status" value="1"/>
</dbReference>
<name>A0ABU0CSZ3_9BACI</name>
<evidence type="ECO:0000256" key="1">
    <source>
        <dbReference type="ARBA" id="ARBA00022475"/>
    </source>
</evidence>
<gene>
    <name evidence="5" type="primary">ftsA</name>
    <name evidence="9" type="ORF">J2S00_002014</name>
</gene>
<dbReference type="Pfam" id="PF02491">
    <property type="entry name" value="SHS2_FTSA"/>
    <property type="match status" value="1"/>
</dbReference>
<dbReference type="Gene3D" id="3.30.1490.110">
    <property type="match status" value="1"/>
</dbReference>
<dbReference type="InterPro" id="IPR020823">
    <property type="entry name" value="Cell_div_FtsA"/>
</dbReference>
<comment type="subunit">
    <text evidence="5">Self-interacts. Interacts with FtsZ.</text>
</comment>
<accession>A0ABU0CSZ3</accession>
<dbReference type="PANTHER" id="PTHR32432:SF4">
    <property type="entry name" value="CELL DIVISION PROTEIN FTSA"/>
    <property type="match status" value="1"/>
</dbReference>
<dbReference type="InterPro" id="IPR003494">
    <property type="entry name" value="SHS2_FtsA"/>
</dbReference>
<feature type="compositionally biased region" description="Polar residues" evidence="7">
    <location>
        <begin position="400"/>
        <end position="409"/>
    </location>
</feature>
<dbReference type="CDD" id="cd24048">
    <property type="entry name" value="ASKHA_NBD_FtsA"/>
    <property type="match status" value="1"/>
</dbReference>
<dbReference type="InterPro" id="IPR050696">
    <property type="entry name" value="FtsA/MreB"/>
</dbReference>
<protein>
    <recommendedName>
        <fullName evidence="5 6">Cell division protein FtsA</fullName>
    </recommendedName>
</protein>
<evidence type="ECO:0000256" key="6">
    <source>
        <dbReference type="PIRNR" id="PIRNR003101"/>
    </source>
</evidence>
<evidence type="ECO:0000259" key="8">
    <source>
        <dbReference type="SMART" id="SM00842"/>
    </source>
</evidence>
<feature type="region of interest" description="Disordered" evidence="7">
    <location>
        <begin position="381"/>
        <end position="411"/>
    </location>
</feature>
<dbReference type="NCBIfam" id="TIGR01174">
    <property type="entry name" value="ftsA"/>
    <property type="match status" value="1"/>
</dbReference>
<comment type="caution">
    <text evidence="9">The sequence shown here is derived from an EMBL/GenBank/DDBJ whole genome shotgun (WGS) entry which is preliminary data.</text>
</comment>
<dbReference type="GO" id="GO:0051301">
    <property type="term" value="P:cell division"/>
    <property type="evidence" value="ECO:0007669"/>
    <property type="project" value="UniProtKB-KW"/>
</dbReference>
<sequence>MNSNGYIVSLDIGTSLVRVVIGELANNTINIVGVGTSHSEGIKKGSIVDIDLTVQSIRQAVDNAERMVSLSIQEVFVGMAGNHIQLQPSKGVVAVSSPDREIGEEDIIRVIDASKVMALPPEREIIDVVPKQFIVDGLEEITDPRGMIGVRLEMEGTIITGSKTAIHNLVRCIERAGLSVAGIFLQPLATSTIALSKDEKALGIALVDIGAGQMTVSVFEQGTLMNTVVIPVGGEYITNDIAIGLKTQSDVAEQVKVKHGCALIDEALEDETFSVPRIGSDTYKEFSQVDLAHIIEPRLVEMFELVQKEVKRMGYTEVPGGYVLTGGVTAMPGVLELAKDVFQNSVRIAVPDYIGVREPHYTAAVGIIKYALQNMRQPEKEMAAAVPSKSKGRPAAAEPQPTTRSASKQTVREKVRSWFKEFI</sequence>
<evidence type="ECO:0000256" key="3">
    <source>
        <dbReference type="ARBA" id="ARBA00023136"/>
    </source>
</evidence>
<feature type="domain" description="SHS2" evidence="8">
    <location>
        <begin position="7"/>
        <end position="194"/>
    </location>
</feature>
<evidence type="ECO:0000256" key="5">
    <source>
        <dbReference type="HAMAP-Rule" id="MF_02033"/>
    </source>
</evidence>
<keyword evidence="3 5" id="KW-0472">Membrane</keyword>
<dbReference type="Proteomes" id="UP001232445">
    <property type="component" value="Unassembled WGS sequence"/>
</dbReference>
<comment type="function">
    <text evidence="5 6">Cell division protein that is involved in the assembly of the Z ring. May serve as a membrane anchor for the Z ring.</text>
</comment>
<dbReference type="PANTHER" id="PTHR32432">
    <property type="entry name" value="CELL DIVISION PROTEIN FTSA-RELATED"/>
    <property type="match status" value="1"/>
</dbReference>
<organism evidence="9 10">
    <name type="scientific">Caldalkalibacillus uzonensis</name>
    <dbReference type="NCBI Taxonomy" id="353224"/>
    <lineage>
        <taxon>Bacteria</taxon>
        <taxon>Bacillati</taxon>
        <taxon>Bacillota</taxon>
        <taxon>Bacilli</taxon>
        <taxon>Bacillales</taxon>
        <taxon>Bacillaceae</taxon>
        <taxon>Caldalkalibacillus</taxon>
    </lineage>
</organism>
<proteinExistence type="inferred from homology"/>
<dbReference type="SMART" id="SM00842">
    <property type="entry name" value="FtsA"/>
    <property type="match status" value="1"/>
</dbReference>
<evidence type="ECO:0000256" key="2">
    <source>
        <dbReference type="ARBA" id="ARBA00022618"/>
    </source>
</evidence>
<keyword evidence="1 5" id="KW-1003">Cell membrane</keyword>
<dbReference type="HAMAP" id="MF_02033">
    <property type="entry name" value="FtsA"/>
    <property type="match status" value="1"/>
</dbReference>
<comment type="subcellular location">
    <subcellularLocation>
        <location evidence="5">Cell membrane</location>
        <topology evidence="5">Peripheral membrane protein</topology>
        <orientation evidence="5">Cytoplasmic side</orientation>
    </subcellularLocation>
    <text evidence="5">Localizes to the Z ring in an FtsZ-dependent manner. Targeted to the membrane through a conserved C-terminal amphipathic helix.</text>
</comment>
<keyword evidence="4 5" id="KW-0131">Cell cycle</keyword>
<dbReference type="RefSeq" id="WP_307338878.1">
    <property type="nucleotide sequence ID" value="NZ_JAUSUQ010000006.1"/>
</dbReference>
<evidence type="ECO:0000313" key="9">
    <source>
        <dbReference type="EMBL" id="MDQ0339228.1"/>
    </source>
</evidence>
<keyword evidence="2 5" id="KW-0132">Cell division</keyword>
<dbReference type="InterPro" id="IPR043129">
    <property type="entry name" value="ATPase_NBD"/>
</dbReference>
<evidence type="ECO:0000313" key="10">
    <source>
        <dbReference type="Proteomes" id="UP001232445"/>
    </source>
</evidence>
<reference evidence="9 10" key="1">
    <citation type="submission" date="2023-07" db="EMBL/GenBank/DDBJ databases">
        <title>Genomic Encyclopedia of Type Strains, Phase IV (KMG-IV): sequencing the most valuable type-strain genomes for metagenomic binning, comparative biology and taxonomic classification.</title>
        <authorList>
            <person name="Goeker M."/>
        </authorList>
    </citation>
    <scope>NUCLEOTIDE SEQUENCE [LARGE SCALE GENOMIC DNA]</scope>
    <source>
        <strain evidence="9 10">DSM 17740</strain>
    </source>
</reference>
<dbReference type="PIRSF" id="PIRSF003101">
    <property type="entry name" value="FtsA"/>
    <property type="match status" value="1"/>
</dbReference>